<dbReference type="Gene3D" id="3.30.1490.190">
    <property type="match status" value="1"/>
</dbReference>
<keyword evidence="2" id="KW-0678">Repressor</keyword>
<feature type="binding site" evidence="7">
    <location>
        <position position="157"/>
    </location>
    <ligand>
        <name>Zn(2+)</name>
        <dbReference type="ChEBI" id="CHEBI:29105"/>
    </ligand>
</feature>
<evidence type="ECO:0000256" key="4">
    <source>
        <dbReference type="ARBA" id="ARBA00023015"/>
    </source>
</evidence>
<dbReference type="InterPro" id="IPR043135">
    <property type="entry name" value="Fur_C"/>
</dbReference>
<dbReference type="RefSeq" id="WP_168146508.1">
    <property type="nucleotide sequence ID" value="NZ_JAAVXB010000001.1"/>
</dbReference>
<reference evidence="8" key="1">
    <citation type="submission" date="2020-03" db="EMBL/GenBank/DDBJ databases">
        <title>Solimonas marina sp. nov., isolated from deep seawater of the Pacific Ocean.</title>
        <authorList>
            <person name="Liu X."/>
            <person name="Lai Q."/>
            <person name="Sun F."/>
            <person name="Gai Y."/>
            <person name="Li G."/>
            <person name="Shao Z."/>
        </authorList>
    </citation>
    <scope>NUCLEOTIDE SEQUENCE</scope>
    <source>
        <strain evidence="8">C16B3</strain>
    </source>
</reference>
<evidence type="ECO:0000256" key="6">
    <source>
        <dbReference type="ARBA" id="ARBA00023163"/>
    </source>
</evidence>
<dbReference type="SUPFAM" id="SSF46785">
    <property type="entry name" value="Winged helix' DNA-binding domain"/>
    <property type="match status" value="1"/>
</dbReference>
<dbReference type="GO" id="GO:0045892">
    <property type="term" value="P:negative regulation of DNA-templated transcription"/>
    <property type="evidence" value="ECO:0007669"/>
    <property type="project" value="TreeGrafter"/>
</dbReference>
<keyword evidence="6" id="KW-0804">Transcription</keyword>
<keyword evidence="7" id="KW-0479">Metal-binding</keyword>
<keyword evidence="5" id="KW-0238">DNA-binding</keyword>
<dbReference type="GO" id="GO:0008270">
    <property type="term" value="F:zinc ion binding"/>
    <property type="evidence" value="ECO:0007669"/>
    <property type="project" value="TreeGrafter"/>
</dbReference>
<keyword evidence="9" id="KW-1185">Reference proteome</keyword>
<dbReference type="InterPro" id="IPR036388">
    <property type="entry name" value="WH-like_DNA-bd_sf"/>
</dbReference>
<dbReference type="Proteomes" id="UP000653472">
    <property type="component" value="Unassembled WGS sequence"/>
</dbReference>
<evidence type="ECO:0000256" key="2">
    <source>
        <dbReference type="ARBA" id="ARBA00022491"/>
    </source>
</evidence>
<feature type="binding site" evidence="7">
    <location>
        <position position="114"/>
    </location>
    <ligand>
        <name>Zn(2+)</name>
        <dbReference type="ChEBI" id="CHEBI:29105"/>
    </ligand>
</feature>
<comment type="similarity">
    <text evidence="1">Belongs to the Fur family.</text>
</comment>
<evidence type="ECO:0000256" key="5">
    <source>
        <dbReference type="ARBA" id="ARBA00023125"/>
    </source>
</evidence>
<evidence type="ECO:0000256" key="7">
    <source>
        <dbReference type="PIRSR" id="PIRSR602481-1"/>
    </source>
</evidence>
<dbReference type="GO" id="GO:0003700">
    <property type="term" value="F:DNA-binding transcription factor activity"/>
    <property type="evidence" value="ECO:0007669"/>
    <property type="project" value="InterPro"/>
</dbReference>
<dbReference type="PANTHER" id="PTHR33202:SF6">
    <property type="entry name" value="ZINC UPTAKE REGULATION PROTEIN"/>
    <property type="match status" value="1"/>
</dbReference>
<proteinExistence type="inferred from homology"/>
<comment type="cofactor">
    <cofactor evidence="7">
        <name>Zn(2+)</name>
        <dbReference type="ChEBI" id="CHEBI:29105"/>
    </cofactor>
    <text evidence="7">Binds 1 zinc ion per subunit.</text>
</comment>
<dbReference type="EMBL" id="JAAVXB010000001">
    <property type="protein sequence ID" value="NKF21279.1"/>
    <property type="molecule type" value="Genomic_DNA"/>
</dbReference>
<protein>
    <submittedName>
        <fullName evidence="8">Transcriptional repressor</fullName>
    </submittedName>
</protein>
<evidence type="ECO:0000256" key="1">
    <source>
        <dbReference type="ARBA" id="ARBA00007957"/>
    </source>
</evidence>
<dbReference type="GO" id="GO:1900376">
    <property type="term" value="P:regulation of secondary metabolite biosynthetic process"/>
    <property type="evidence" value="ECO:0007669"/>
    <property type="project" value="TreeGrafter"/>
</dbReference>
<name>A0A970B7J8_9GAMM</name>
<dbReference type="GO" id="GO:0000976">
    <property type="term" value="F:transcription cis-regulatory region binding"/>
    <property type="evidence" value="ECO:0007669"/>
    <property type="project" value="TreeGrafter"/>
</dbReference>
<dbReference type="Gene3D" id="1.10.10.10">
    <property type="entry name" value="Winged helix-like DNA-binding domain superfamily/Winged helix DNA-binding domain"/>
    <property type="match status" value="1"/>
</dbReference>
<evidence type="ECO:0000256" key="3">
    <source>
        <dbReference type="ARBA" id="ARBA00022833"/>
    </source>
</evidence>
<dbReference type="AlphaFoldDB" id="A0A970B7J8"/>
<dbReference type="InterPro" id="IPR002481">
    <property type="entry name" value="FUR"/>
</dbReference>
<dbReference type="PANTHER" id="PTHR33202">
    <property type="entry name" value="ZINC UPTAKE REGULATION PROTEIN"/>
    <property type="match status" value="1"/>
</dbReference>
<organism evidence="8 9">
    <name type="scientific">Solimonas marina</name>
    <dbReference type="NCBI Taxonomy" id="2714601"/>
    <lineage>
        <taxon>Bacteria</taxon>
        <taxon>Pseudomonadati</taxon>
        <taxon>Pseudomonadota</taxon>
        <taxon>Gammaproteobacteria</taxon>
        <taxon>Nevskiales</taxon>
        <taxon>Nevskiaceae</taxon>
        <taxon>Solimonas</taxon>
    </lineage>
</organism>
<evidence type="ECO:0000313" key="9">
    <source>
        <dbReference type="Proteomes" id="UP000653472"/>
    </source>
</evidence>
<sequence length="162" mass="18302">MTDKGSTAARRPSAAEVAKVMRHAETLCAERGLRFTPIRREAYAVMLRHQRPLSAYQLLELMQAQQQRRLAPLTVYRALDFLVDSGLAHKLETAHAFVACDHPDEMHQSLYLLCTDCGSSEEVATERLTRLIDREASQRHFRPSRQVVEIEGLCSACAEPQP</sequence>
<feature type="binding site" evidence="7">
    <location>
        <position position="117"/>
    </location>
    <ligand>
        <name>Zn(2+)</name>
        <dbReference type="ChEBI" id="CHEBI:29105"/>
    </ligand>
</feature>
<dbReference type="InterPro" id="IPR036390">
    <property type="entry name" value="WH_DNA-bd_sf"/>
</dbReference>
<keyword evidence="3 7" id="KW-0862">Zinc</keyword>
<gene>
    <name evidence="8" type="ORF">G7Y82_03040</name>
</gene>
<dbReference type="Pfam" id="PF01475">
    <property type="entry name" value="FUR"/>
    <property type="match status" value="1"/>
</dbReference>
<feature type="binding site" evidence="7">
    <location>
        <position position="154"/>
    </location>
    <ligand>
        <name>Zn(2+)</name>
        <dbReference type="ChEBI" id="CHEBI:29105"/>
    </ligand>
</feature>
<accession>A0A970B7J8</accession>
<evidence type="ECO:0000313" key="8">
    <source>
        <dbReference type="EMBL" id="NKF21279.1"/>
    </source>
</evidence>
<comment type="caution">
    <text evidence="8">The sequence shown here is derived from an EMBL/GenBank/DDBJ whole genome shotgun (WGS) entry which is preliminary data.</text>
</comment>
<dbReference type="GO" id="GO:0005829">
    <property type="term" value="C:cytosol"/>
    <property type="evidence" value="ECO:0007669"/>
    <property type="project" value="TreeGrafter"/>
</dbReference>
<keyword evidence="4" id="KW-0805">Transcription regulation</keyword>